<gene>
    <name evidence="1" type="ORF">JMJ77_007594</name>
</gene>
<dbReference type="EMBL" id="JAESDN010000002">
    <property type="protein sequence ID" value="KAG7055127.1"/>
    <property type="molecule type" value="Genomic_DNA"/>
</dbReference>
<name>A0A9P7RCK5_9PEZI</name>
<evidence type="ECO:0000313" key="2">
    <source>
        <dbReference type="Proteomes" id="UP000699042"/>
    </source>
</evidence>
<comment type="caution">
    <text evidence="1">The sequence shown here is derived from an EMBL/GenBank/DDBJ whole genome shotgun (WGS) entry which is preliminary data.</text>
</comment>
<sequence>MPSASQLFGGWGSHHETVNYGLTRVHIFSWIPFRRHGERPHMLVPN</sequence>
<keyword evidence="2" id="KW-1185">Reference proteome</keyword>
<reference evidence="1" key="1">
    <citation type="submission" date="2021-05" db="EMBL/GenBank/DDBJ databases">
        <title>Comparative genomics of three Colletotrichum scovillei strains and genetic complementation revealed genes involved fungal growth and virulence on chili pepper.</title>
        <authorList>
            <person name="Hsieh D.-K."/>
            <person name="Chuang S.-C."/>
            <person name="Chen C.-Y."/>
            <person name="Chao Y.-T."/>
            <person name="Lu M.-Y.J."/>
            <person name="Lee M.-H."/>
            <person name="Shih M.-C."/>
        </authorList>
    </citation>
    <scope>NUCLEOTIDE SEQUENCE</scope>
    <source>
        <strain evidence="1">Coll-153</strain>
    </source>
</reference>
<organism evidence="1 2">
    <name type="scientific">Colletotrichum scovillei</name>
    <dbReference type="NCBI Taxonomy" id="1209932"/>
    <lineage>
        <taxon>Eukaryota</taxon>
        <taxon>Fungi</taxon>
        <taxon>Dikarya</taxon>
        <taxon>Ascomycota</taxon>
        <taxon>Pezizomycotina</taxon>
        <taxon>Sordariomycetes</taxon>
        <taxon>Hypocreomycetidae</taxon>
        <taxon>Glomerellales</taxon>
        <taxon>Glomerellaceae</taxon>
        <taxon>Colletotrichum</taxon>
        <taxon>Colletotrichum acutatum species complex</taxon>
    </lineage>
</organism>
<dbReference type="Proteomes" id="UP000699042">
    <property type="component" value="Unassembled WGS sequence"/>
</dbReference>
<protein>
    <submittedName>
        <fullName evidence="1">Uncharacterized protein</fullName>
    </submittedName>
</protein>
<proteinExistence type="predicted"/>
<dbReference type="AlphaFoldDB" id="A0A9P7RCK5"/>
<evidence type="ECO:0000313" key="1">
    <source>
        <dbReference type="EMBL" id="KAG7055127.1"/>
    </source>
</evidence>
<accession>A0A9P7RCK5</accession>